<feature type="repeat" description="PPR" evidence="3">
    <location>
        <begin position="195"/>
        <end position="225"/>
    </location>
</feature>
<dbReference type="InterPro" id="IPR032867">
    <property type="entry name" value="DYW_dom"/>
</dbReference>
<dbReference type="InterPro" id="IPR046848">
    <property type="entry name" value="E_motif"/>
</dbReference>
<sequence length="586" mass="66315">MALSVILPNFPSNSHSLSPSLHKHHKHHSYLLNLLTKSTSLSELKQIQAHTLRTTCPNFPDTLFLNSRIFHFSSLHDLDYTFRLFSQFQNPNSFIWNTLIRACANSEGKKDEVFGLYKSMLCDGSVMPDKYTFPVVLKACAYLFSIFEGRQLHCHVCKLGLGLDVYVRNSLIHFYGSCGCLDEARGVFGEKGERNVVSWNVMIDGLVRMREFDEAVRLFREMQMVFEPDGYVMQSMISACASLRSLALGMWCHCYVLRELGCEVFERMKKRDVHSWNSMILGLAMHGKAEAAIECFNCLVQEEGLVPNSITFMGVLAACNHGGLDVEEGRRFFDSMVNEYKIQPVLEHYGSLVDLLGRAGHIDEALDIIASMPMKPDAVIWRSILDACSKKSGGLELSEEVARQIFESEGVDCSGAYVLLSKVYAVANRWNEVGLIRNWMTDKGVKKEPGCSSIEMYGISHEFFAGDTSHSSTKEIYELLDVIDKRVEAIGYVPDVSQAPMVDDHELVDGKRHSLRLHSERLAIAFGLLNLPPGVPIRVFKNLRVCNDCHNVTKLISKIYNVDIIVRDRARFHHFRDGSCSCMDYW</sequence>
<keyword evidence="6" id="KW-1185">Reference proteome</keyword>
<dbReference type="Gene3D" id="1.25.40.10">
    <property type="entry name" value="Tetratricopeptide repeat domain"/>
    <property type="match status" value="4"/>
</dbReference>
<dbReference type="Pfam" id="PF20431">
    <property type="entry name" value="E_motif"/>
    <property type="match status" value="1"/>
</dbReference>
<dbReference type="NCBIfam" id="TIGR00756">
    <property type="entry name" value="PPR"/>
    <property type="match status" value="2"/>
</dbReference>
<dbReference type="Pfam" id="PF01535">
    <property type="entry name" value="PPR"/>
    <property type="match status" value="3"/>
</dbReference>
<accession>A0AAD8HSN5</accession>
<dbReference type="InterPro" id="IPR046960">
    <property type="entry name" value="PPR_At4g14850-like_plant"/>
</dbReference>
<reference evidence="5" key="2">
    <citation type="submission" date="2023-05" db="EMBL/GenBank/DDBJ databases">
        <authorList>
            <person name="Schelkunov M.I."/>
        </authorList>
    </citation>
    <scope>NUCLEOTIDE SEQUENCE</scope>
    <source>
        <strain evidence="5">Hsosn_3</strain>
        <tissue evidence="5">Leaf</tissue>
    </source>
</reference>
<dbReference type="GO" id="GO:0008270">
    <property type="term" value="F:zinc ion binding"/>
    <property type="evidence" value="ECO:0007669"/>
    <property type="project" value="InterPro"/>
</dbReference>
<evidence type="ECO:0000313" key="5">
    <source>
        <dbReference type="EMBL" id="KAK1372714.1"/>
    </source>
</evidence>
<dbReference type="GO" id="GO:0009451">
    <property type="term" value="P:RNA modification"/>
    <property type="evidence" value="ECO:0007669"/>
    <property type="project" value="InterPro"/>
</dbReference>
<evidence type="ECO:0000256" key="2">
    <source>
        <dbReference type="ARBA" id="ARBA00022737"/>
    </source>
</evidence>
<dbReference type="PROSITE" id="PS51375">
    <property type="entry name" value="PPR"/>
    <property type="match status" value="3"/>
</dbReference>
<dbReference type="Pfam" id="PF13041">
    <property type="entry name" value="PPR_2"/>
    <property type="match status" value="2"/>
</dbReference>
<comment type="similarity">
    <text evidence="1">Belongs to the PPR family. PCMP-H subfamily.</text>
</comment>
<dbReference type="FunFam" id="1.25.40.10:FF:000344">
    <property type="entry name" value="Pentatricopeptide repeat-containing protein"/>
    <property type="match status" value="1"/>
</dbReference>
<dbReference type="InterPro" id="IPR002885">
    <property type="entry name" value="PPR_rpt"/>
</dbReference>
<dbReference type="FunFam" id="1.25.40.10:FF:000474">
    <property type="entry name" value="Pentatricopeptide repeat protein PPR986-12"/>
    <property type="match status" value="1"/>
</dbReference>
<dbReference type="EMBL" id="JAUIZM010000007">
    <property type="protein sequence ID" value="KAK1372714.1"/>
    <property type="molecule type" value="Genomic_DNA"/>
</dbReference>
<reference evidence="5" key="1">
    <citation type="submission" date="2023-02" db="EMBL/GenBank/DDBJ databases">
        <title>Genome of toxic invasive species Heracleum sosnowskyi carries increased number of genes despite the absence of recent whole-genome duplications.</title>
        <authorList>
            <person name="Schelkunov M."/>
            <person name="Shtratnikova V."/>
            <person name="Makarenko M."/>
            <person name="Klepikova A."/>
            <person name="Omelchenko D."/>
            <person name="Novikova G."/>
            <person name="Obukhova E."/>
            <person name="Bogdanov V."/>
            <person name="Penin A."/>
            <person name="Logacheva M."/>
        </authorList>
    </citation>
    <scope>NUCLEOTIDE SEQUENCE</scope>
    <source>
        <strain evidence="5">Hsosn_3</strain>
        <tissue evidence="5">Leaf</tissue>
    </source>
</reference>
<feature type="repeat" description="PPR" evidence="3">
    <location>
        <begin position="92"/>
        <end position="127"/>
    </location>
</feature>
<dbReference type="PANTHER" id="PTHR47926:SF508">
    <property type="entry name" value="PENTATRICOPEPTIDE REPEAT-CONTAINING PROTEIN"/>
    <property type="match status" value="1"/>
</dbReference>
<dbReference type="Proteomes" id="UP001237642">
    <property type="component" value="Unassembled WGS sequence"/>
</dbReference>
<dbReference type="InterPro" id="IPR011990">
    <property type="entry name" value="TPR-like_helical_dom_sf"/>
</dbReference>
<evidence type="ECO:0000313" key="6">
    <source>
        <dbReference type="Proteomes" id="UP001237642"/>
    </source>
</evidence>
<organism evidence="5 6">
    <name type="scientific">Heracleum sosnowskyi</name>
    <dbReference type="NCBI Taxonomy" id="360622"/>
    <lineage>
        <taxon>Eukaryota</taxon>
        <taxon>Viridiplantae</taxon>
        <taxon>Streptophyta</taxon>
        <taxon>Embryophyta</taxon>
        <taxon>Tracheophyta</taxon>
        <taxon>Spermatophyta</taxon>
        <taxon>Magnoliopsida</taxon>
        <taxon>eudicotyledons</taxon>
        <taxon>Gunneridae</taxon>
        <taxon>Pentapetalae</taxon>
        <taxon>asterids</taxon>
        <taxon>campanulids</taxon>
        <taxon>Apiales</taxon>
        <taxon>Apiaceae</taxon>
        <taxon>Apioideae</taxon>
        <taxon>apioid superclade</taxon>
        <taxon>Tordylieae</taxon>
        <taxon>Tordyliinae</taxon>
        <taxon>Heracleum</taxon>
    </lineage>
</organism>
<name>A0AAD8HSN5_9APIA</name>
<feature type="repeat" description="PPR" evidence="3">
    <location>
        <begin position="272"/>
        <end position="307"/>
    </location>
</feature>
<feature type="domain" description="DYW" evidence="4">
    <location>
        <begin position="491"/>
        <end position="586"/>
    </location>
</feature>
<dbReference type="Pfam" id="PF14432">
    <property type="entry name" value="DYW_deaminase"/>
    <property type="match status" value="1"/>
</dbReference>
<keyword evidence="2" id="KW-0677">Repeat</keyword>
<proteinExistence type="inferred from homology"/>
<evidence type="ECO:0000259" key="4">
    <source>
        <dbReference type="Pfam" id="PF14432"/>
    </source>
</evidence>
<dbReference type="GO" id="GO:0003723">
    <property type="term" value="F:RNA binding"/>
    <property type="evidence" value="ECO:0007669"/>
    <property type="project" value="InterPro"/>
</dbReference>
<dbReference type="PANTHER" id="PTHR47926">
    <property type="entry name" value="PENTATRICOPEPTIDE REPEAT-CONTAINING PROTEIN"/>
    <property type="match status" value="1"/>
</dbReference>
<dbReference type="AlphaFoldDB" id="A0AAD8HSN5"/>
<protein>
    <submittedName>
        <fullName evidence="5">Pentatricopeptide repeat-containing protein, chloroplastic/mitochondrial</fullName>
    </submittedName>
</protein>
<evidence type="ECO:0000256" key="3">
    <source>
        <dbReference type="PROSITE-ProRule" id="PRU00708"/>
    </source>
</evidence>
<gene>
    <name evidence="5" type="ORF">POM88_028907</name>
</gene>
<comment type="caution">
    <text evidence="5">The sequence shown here is derived from an EMBL/GenBank/DDBJ whole genome shotgun (WGS) entry which is preliminary data.</text>
</comment>
<evidence type="ECO:0000256" key="1">
    <source>
        <dbReference type="ARBA" id="ARBA00006643"/>
    </source>
</evidence>